<feature type="domain" description="DUF4159" evidence="1">
    <location>
        <begin position="17"/>
        <end position="208"/>
    </location>
</feature>
<organism evidence="2 3">
    <name type="scientific">candidate division WOR-3 bacterium RBG_13_43_14</name>
    <dbReference type="NCBI Taxonomy" id="1802590"/>
    <lineage>
        <taxon>Bacteria</taxon>
        <taxon>Bacteria division WOR-3</taxon>
    </lineage>
</organism>
<gene>
    <name evidence="2" type="ORF">A2Y85_08500</name>
</gene>
<evidence type="ECO:0000313" key="2">
    <source>
        <dbReference type="EMBL" id="OGC43379.1"/>
    </source>
</evidence>
<evidence type="ECO:0000259" key="1">
    <source>
        <dbReference type="Pfam" id="PF13709"/>
    </source>
</evidence>
<name>A0A1F4UEL6_UNCW3</name>
<reference evidence="2 3" key="1">
    <citation type="journal article" date="2016" name="Nat. Commun.">
        <title>Thousands of microbial genomes shed light on interconnected biogeochemical processes in an aquifer system.</title>
        <authorList>
            <person name="Anantharaman K."/>
            <person name="Brown C.T."/>
            <person name="Hug L.A."/>
            <person name="Sharon I."/>
            <person name="Castelle C.J."/>
            <person name="Probst A.J."/>
            <person name="Thomas B.C."/>
            <person name="Singh A."/>
            <person name="Wilkins M.J."/>
            <person name="Karaoz U."/>
            <person name="Brodie E.L."/>
            <person name="Williams K.H."/>
            <person name="Hubbard S.S."/>
            <person name="Banfield J.F."/>
        </authorList>
    </citation>
    <scope>NUCLEOTIDE SEQUENCE [LARGE SCALE GENOMIC DNA]</scope>
</reference>
<dbReference type="InterPro" id="IPR025297">
    <property type="entry name" value="DUF4159"/>
</dbReference>
<protein>
    <recommendedName>
        <fullName evidence="1">DUF4159 domain-containing protein</fullName>
    </recommendedName>
</protein>
<dbReference type="AlphaFoldDB" id="A0A1F4UEL6"/>
<sequence length="210" mass="24123">MTSLLILLILINQYDFTIGRVQYGGGGDWYSNPSSLPNLLKAVNERTTIRTAPREENIAITDPKLFQFPYLYLNGHGNIKFTDEETKILRQYIASGGFLHADDNYGMDTSFRREIKKVFPDSPMIELPFDHDIYHSFYDFPNGLPKIHEHDNNPAQGLGIFFDGRLAVFYTYECDLGDGWEDPTVHNDPLEKREDALKMGINIIIYVLTH</sequence>
<dbReference type="Gene3D" id="3.40.50.12140">
    <property type="entry name" value="Domain of unknown function DUF4159"/>
    <property type="match status" value="1"/>
</dbReference>
<dbReference type="Proteomes" id="UP000177025">
    <property type="component" value="Unassembled WGS sequence"/>
</dbReference>
<evidence type="ECO:0000313" key="3">
    <source>
        <dbReference type="Proteomes" id="UP000177025"/>
    </source>
</evidence>
<comment type="caution">
    <text evidence="2">The sequence shown here is derived from an EMBL/GenBank/DDBJ whole genome shotgun (WGS) entry which is preliminary data.</text>
</comment>
<dbReference type="EMBL" id="MEUM01000023">
    <property type="protein sequence ID" value="OGC43379.1"/>
    <property type="molecule type" value="Genomic_DNA"/>
</dbReference>
<accession>A0A1F4UEL6</accession>
<dbReference type="Pfam" id="PF13709">
    <property type="entry name" value="DUF4159"/>
    <property type="match status" value="1"/>
</dbReference>
<proteinExistence type="predicted"/>